<feature type="signal peptide" evidence="1">
    <location>
        <begin position="1"/>
        <end position="18"/>
    </location>
</feature>
<feature type="chain" id="PRO_5046362437" evidence="1">
    <location>
        <begin position="19"/>
        <end position="222"/>
    </location>
</feature>
<proteinExistence type="predicted"/>
<feature type="domain" description="3-keto-alpha-glucoside-1,2-lyase/3-keto-2-hydroxy-glucal hydratase" evidence="2">
    <location>
        <begin position="24"/>
        <end position="218"/>
    </location>
</feature>
<dbReference type="Pfam" id="PF06439">
    <property type="entry name" value="3keto-disac_hyd"/>
    <property type="match status" value="1"/>
</dbReference>
<evidence type="ECO:0000313" key="3">
    <source>
        <dbReference type="EMBL" id="MFD2936779.1"/>
    </source>
</evidence>
<evidence type="ECO:0000256" key="1">
    <source>
        <dbReference type="SAM" id="SignalP"/>
    </source>
</evidence>
<keyword evidence="4" id="KW-1185">Reference proteome</keyword>
<evidence type="ECO:0000313" key="4">
    <source>
        <dbReference type="Proteomes" id="UP001597512"/>
    </source>
</evidence>
<accession>A0ABW6AQ85</accession>
<comment type="caution">
    <text evidence="3">The sequence shown here is derived from an EMBL/GenBank/DDBJ whole genome shotgun (WGS) entry which is preliminary data.</text>
</comment>
<dbReference type="Proteomes" id="UP001597512">
    <property type="component" value="Unassembled WGS sequence"/>
</dbReference>
<dbReference type="RefSeq" id="WP_381505897.1">
    <property type="nucleotide sequence ID" value="NZ_JBHUOM010000023.1"/>
</dbReference>
<name>A0ABW6AQ85_9BACT</name>
<sequence>MRPIVILFLSLIAPLAKATPPGKQLLFNGKNLTGWYVFLEKRQKNEDPAQVFTVEDGLLHVSGKEFGYICTEKIYRNYHLTVEFKWGANRYPPRENAKRDNGIMYHIPVHTEDRVWPVGIECQIQEGDVGDFWLVGGTTIEVDGKRNQPGPWVRMAKKRDAEKPFGEWNRVEVISKDGTCTHIVNGVTVATGINPSVSEGKILLQTEGAETYFRKVELEELK</sequence>
<gene>
    <name evidence="3" type="ORF">ACFS25_23560</name>
</gene>
<dbReference type="Gene3D" id="2.60.120.560">
    <property type="entry name" value="Exo-inulinase, domain 1"/>
    <property type="match status" value="1"/>
</dbReference>
<reference evidence="4" key="1">
    <citation type="journal article" date="2019" name="Int. J. Syst. Evol. Microbiol.">
        <title>The Global Catalogue of Microorganisms (GCM) 10K type strain sequencing project: providing services to taxonomists for standard genome sequencing and annotation.</title>
        <authorList>
            <consortium name="The Broad Institute Genomics Platform"/>
            <consortium name="The Broad Institute Genome Sequencing Center for Infectious Disease"/>
            <person name="Wu L."/>
            <person name="Ma J."/>
        </authorList>
    </citation>
    <scope>NUCLEOTIDE SEQUENCE [LARGE SCALE GENOMIC DNA]</scope>
    <source>
        <strain evidence="4">KCTC 52490</strain>
    </source>
</reference>
<organism evidence="3 4">
    <name type="scientific">Spirosoma flavum</name>
    <dbReference type="NCBI Taxonomy" id="2048557"/>
    <lineage>
        <taxon>Bacteria</taxon>
        <taxon>Pseudomonadati</taxon>
        <taxon>Bacteroidota</taxon>
        <taxon>Cytophagia</taxon>
        <taxon>Cytophagales</taxon>
        <taxon>Cytophagaceae</taxon>
        <taxon>Spirosoma</taxon>
    </lineage>
</organism>
<evidence type="ECO:0000259" key="2">
    <source>
        <dbReference type="Pfam" id="PF06439"/>
    </source>
</evidence>
<dbReference type="EMBL" id="JBHUOM010000023">
    <property type="protein sequence ID" value="MFD2936779.1"/>
    <property type="molecule type" value="Genomic_DNA"/>
</dbReference>
<keyword evidence="1" id="KW-0732">Signal</keyword>
<protein>
    <submittedName>
        <fullName evidence="3">DUF1080 domain-containing protein</fullName>
    </submittedName>
</protein>
<dbReference type="InterPro" id="IPR010496">
    <property type="entry name" value="AL/BT2_dom"/>
</dbReference>